<proteinExistence type="predicted"/>
<dbReference type="AlphaFoldDB" id="A0A4V3EBD9"/>
<feature type="domain" description="Plasmid pRiA4b Orf3-like" evidence="2">
    <location>
        <begin position="29"/>
        <end position="121"/>
    </location>
</feature>
<dbReference type="EMBL" id="SOAM01000001">
    <property type="protein sequence ID" value="TDS80644.1"/>
    <property type="molecule type" value="Genomic_DNA"/>
</dbReference>
<protein>
    <submittedName>
        <fullName evidence="3">PRiA4b ORF-3-like protein</fullName>
    </submittedName>
</protein>
<sequence length="178" mass="19642">MRRVARTWLAIKVELVEGRGRFVWPRPGRVLAADRAHTFGQLATAIDEAFGRWDLAHSHGFLLADGTSIGTPDPDWATPEALDADAEPLDRLRPGDGFAYEFDLADRWVHVCRVEEAAVDPLDVWGAVPTAPVAYFGAGDLPDQYGRRWLDDDGGAPGKDPQARDLPPLHPGWGRRAR</sequence>
<comment type="caution">
    <text evidence="3">The sequence shown here is derived from an EMBL/GenBank/DDBJ whole genome shotgun (WGS) entry which is preliminary data.</text>
</comment>
<evidence type="ECO:0000313" key="4">
    <source>
        <dbReference type="Proteomes" id="UP000295344"/>
    </source>
</evidence>
<keyword evidence="4" id="KW-1185">Reference proteome</keyword>
<dbReference type="Pfam" id="PF07929">
    <property type="entry name" value="PRiA4_ORF3"/>
    <property type="match status" value="1"/>
</dbReference>
<name>A0A4V3EBD9_9MICO</name>
<feature type="region of interest" description="Disordered" evidence="1">
    <location>
        <begin position="146"/>
        <end position="178"/>
    </location>
</feature>
<dbReference type="InterPro" id="IPR024047">
    <property type="entry name" value="MM3350-like_sf"/>
</dbReference>
<dbReference type="Gene3D" id="3.10.290.30">
    <property type="entry name" value="MM3350-like"/>
    <property type="match status" value="1"/>
</dbReference>
<organism evidence="3 4">
    <name type="scientific">Amnibacterium kyonggiense</name>
    <dbReference type="NCBI Taxonomy" id="595671"/>
    <lineage>
        <taxon>Bacteria</taxon>
        <taxon>Bacillati</taxon>
        <taxon>Actinomycetota</taxon>
        <taxon>Actinomycetes</taxon>
        <taxon>Micrococcales</taxon>
        <taxon>Microbacteriaceae</taxon>
        <taxon>Amnibacterium</taxon>
    </lineage>
</organism>
<evidence type="ECO:0000256" key="1">
    <source>
        <dbReference type="SAM" id="MobiDB-lite"/>
    </source>
</evidence>
<gene>
    <name evidence="3" type="ORF">CLV52_1210</name>
</gene>
<dbReference type="SUPFAM" id="SSF159941">
    <property type="entry name" value="MM3350-like"/>
    <property type="match status" value="1"/>
</dbReference>
<accession>A0A4V3EBD9</accession>
<dbReference type="Proteomes" id="UP000295344">
    <property type="component" value="Unassembled WGS sequence"/>
</dbReference>
<evidence type="ECO:0000259" key="2">
    <source>
        <dbReference type="Pfam" id="PF07929"/>
    </source>
</evidence>
<reference evidence="3 4" key="1">
    <citation type="submission" date="2019-03" db="EMBL/GenBank/DDBJ databases">
        <title>Genomic Encyclopedia of Archaeal and Bacterial Type Strains, Phase II (KMG-II): from individual species to whole genera.</title>
        <authorList>
            <person name="Goeker M."/>
        </authorList>
    </citation>
    <scope>NUCLEOTIDE SEQUENCE [LARGE SCALE GENOMIC DNA]</scope>
    <source>
        <strain evidence="3 4">DSM 24782</strain>
    </source>
</reference>
<evidence type="ECO:0000313" key="3">
    <source>
        <dbReference type="EMBL" id="TDS80644.1"/>
    </source>
</evidence>
<dbReference type="InterPro" id="IPR012912">
    <property type="entry name" value="Plasmid_pRiA4b_Orf3-like"/>
</dbReference>